<accession>A0A0G0DGX0</accession>
<proteinExistence type="predicted"/>
<feature type="transmembrane region" description="Helical" evidence="1">
    <location>
        <begin position="22"/>
        <end position="41"/>
    </location>
</feature>
<reference evidence="2 3" key="1">
    <citation type="journal article" date="2015" name="Nature">
        <title>rRNA introns, odd ribosomes, and small enigmatic genomes across a large radiation of phyla.</title>
        <authorList>
            <person name="Brown C.T."/>
            <person name="Hug L.A."/>
            <person name="Thomas B.C."/>
            <person name="Sharon I."/>
            <person name="Castelle C.J."/>
            <person name="Singh A."/>
            <person name="Wilkins M.J."/>
            <person name="Williams K.H."/>
            <person name="Banfield J.F."/>
        </authorList>
    </citation>
    <scope>NUCLEOTIDE SEQUENCE [LARGE SCALE GENOMIC DNA]</scope>
</reference>
<sequence length="50" mass="5722">MLNGTRLTQISQFLYFLNQLKLPVYIVFAELGYLPAGKFLMFHASRAVSL</sequence>
<dbReference type="STRING" id="1618333.UR93_C0025G0002"/>
<organism evidence="2 3">
    <name type="scientific">Berkelbacteria bacterium GW2011_GWA2_35_9</name>
    <dbReference type="NCBI Taxonomy" id="1618333"/>
    <lineage>
        <taxon>Bacteria</taxon>
        <taxon>Candidatus Berkelbacteria</taxon>
    </lineage>
</organism>
<gene>
    <name evidence="2" type="ORF">UR93_C0025G0002</name>
</gene>
<protein>
    <submittedName>
        <fullName evidence="2">Uncharacterized protein</fullName>
    </submittedName>
</protein>
<keyword evidence="1" id="KW-0472">Membrane</keyword>
<name>A0A0G0DGX0_9BACT</name>
<keyword evidence="1" id="KW-1133">Transmembrane helix</keyword>
<comment type="caution">
    <text evidence="2">The sequence shown here is derived from an EMBL/GenBank/DDBJ whole genome shotgun (WGS) entry which is preliminary data.</text>
</comment>
<dbReference type="AlphaFoldDB" id="A0A0G0DGX0"/>
<dbReference type="EMBL" id="LBRB01000025">
    <property type="protein sequence ID" value="KKP87996.1"/>
    <property type="molecule type" value="Genomic_DNA"/>
</dbReference>
<evidence type="ECO:0000256" key="1">
    <source>
        <dbReference type="SAM" id="Phobius"/>
    </source>
</evidence>
<evidence type="ECO:0000313" key="2">
    <source>
        <dbReference type="EMBL" id="KKP87996.1"/>
    </source>
</evidence>
<keyword evidence="1" id="KW-0812">Transmembrane</keyword>
<evidence type="ECO:0000313" key="3">
    <source>
        <dbReference type="Proteomes" id="UP000034316"/>
    </source>
</evidence>
<dbReference type="Proteomes" id="UP000034316">
    <property type="component" value="Unassembled WGS sequence"/>
</dbReference>